<dbReference type="AlphaFoldDB" id="A0A6C0BWH7"/>
<evidence type="ECO:0000313" key="2">
    <source>
        <dbReference type="EMBL" id="QHS96795.1"/>
    </source>
</evidence>
<keyword evidence="1" id="KW-0812">Transmembrane</keyword>
<reference evidence="2" key="1">
    <citation type="journal article" date="2020" name="Nature">
        <title>Giant virus diversity and host interactions through global metagenomics.</title>
        <authorList>
            <person name="Schulz F."/>
            <person name="Roux S."/>
            <person name="Paez-Espino D."/>
            <person name="Jungbluth S."/>
            <person name="Walsh D.A."/>
            <person name="Denef V.J."/>
            <person name="McMahon K.D."/>
            <person name="Konstantinidis K.T."/>
            <person name="Eloe-Fadrosh E.A."/>
            <person name="Kyrpides N.C."/>
            <person name="Woyke T."/>
        </authorList>
    </citation>
    <scope>NUCLEOTIDE SEQUENCE</scope>
    <source>
        <strain evidence="2">GVMAG-M-3300020166-5</strain>
    </source>
</reference>
<proteinExistence type="predicted"/>
<dbReference type="EMBL" id="MN739279">
    <property type="protein sequence ID" value="QHS96795.1"/>
    <property type="molecule type" value="Genomic_DNA"/>
</dbReference>
<organism evidence="2">
    <name type="scientific">viral metagenome</name>
    <dbReference type="NCBI Taxonomy" id="1070528"/>
    <lineage>
        <taxon>unclassified sequences</taxon>
        <taxon>metagenomes</taxon>
        <taxon>organismal metagenomes</taxon>
    </lineage>
</organism>
<evidence type="ECO:0000256" key="1">
    <source>
        <dbReference type="SAM" id="Phobius"/>
    </source>
</evidence>
<accession>A0A6C0BWH7</accession>
<sequence length="111" mass="12575">MYKIKLYSFIIYMFTKFIDWPTFLASFVVGLVFIWLSAPKSTIVYVYPTPDNIAEFGYIDKAKNCFEYIVKKITCPADSSKIKTIPVQMGASVQNIQTASIPIGDTNVNKI</sequence>
<feature type="transmembrane region" description="Helical" evidence="1">
    <location>
        <begin position="20"/>
        <end position="38"/>
    </location>
</feature>
<name>A0A6C0BWH7_9ZZZZ</name>
<keyword evidence="1" id="KW-0472">Membrane</keyword>
<protein>
    <submittedName>
        <fullName evidence="2">Uncharacterized protein</fullName>
    </submittedName>
</protein>
<keyword evidence="1" id="KW-1133">Transmembrane helix</keyword>